<dbReference type="InterPro" id="IPR034603">
    <property type="entry name" value="Dipeptide_epimerase"/>
</dbReference>
<comment type="cofactor">
    <cofactor evidence="6 7">
        <name>Mg(2+)</name>
        <dbReference type="ChEBI" id="CHEBI:18420"/>
    </cofactor>
    <text evidence="6 7">Binds 1 Mg(2+) ion per subunit.</text>
</comment>
<evidence type="ECO:0000256" key="7">
    <source>
        <dbReference type="RuleBase" id="RU366006"/>
    </source>
</evidence>
<dbReference type="PANTHER" id="PTHR48073">
    <property type="entry name" value="O-SUCCINYLBENZOATE SYNTHASE-RELATED"/>
    <property type="match status" value="1"/>
</dbReference>
<dbReference type="EC" id="5.1.1.-" evidence="7"/>
<feature type="active site" description="Proton acceptor; specific for (R)-substrate epimerization" evidence="5">
    <location>
        <position position="150"/>
    </location>
</feature>
<evidence type="ECO:0000256" key="6">
    <source>
        <dbReference type="PIRSR" id="PIRSR634603-3"/>
    </source>
</evidence>
<feature type="binding site" evidence="6">
    <location>
        <position position="201"/>
    </location>
    <ligand>
        <name>Mg(2+)</name>
        <dbReference type="ChEBI" id="CHEBI:18420"/>
    </ligand>
</feature>
<evidence type="ECO:0000313" key="9">
    <source>
        <dbReference type="EMBL" id="GLK53263.1"/>
    </source>
</evidence>
<sequence>MTVRLGVHRESWPMKAPFVITGHVFESLESVVVTLESDGAEGRGEGVPVYYLKESAPEMLDQIEAIRPEIERGLTREALQEALPPGGARNAVDCAMWDLEASRSGKSIWDLTGIAPQDRRTAYTLGIQETPELMARQAKQALGYPLLKIKLNDVEPVERVTAIRKARPDAELIIDANQGFSMDQLQQVLGPFAELGVAMVEQPLPRGADEALEGFRSPIPLCADESCLHRGELPAALKRYDMINIKLDKTGGLTEALALAREARRAGKRLMVGNMLGTSLSMAPAFVIAQLCDFVDLDGPLNLKSDLPGGMLYRSGCVGAPQAGLWG</sequence>
<name>A0A9W6MPJ3_9PROT</name>
<dbReference type="AlphaFoldDB" id="A0A9W6MPJ3"/>
<dbReference type="Pfam" id="PF02746">
    <property type="entry name" value="MR_MLE_N"/>
    <property type="match status" value="1"/>
</dbReference>
<keyword evidence="4 7" id="KW-0413">Isomerase</keyword>
<dbReference type="Gene3D" id="3.30.390.10">
    <property type="entry name" value="Enolase-like, N-terminal domain"/>
    <property type="match status" value="1"/>
</dbReference>
<dbReference type="RefSeq" id="WP_271187616.1">
    <property type="nucleotide sequence ID" value="NZ_BSFE01000009.1"/>
</dbReference>
<evidence type="ECO:0000256" key="2">
    <source>
        <dbReference type="ARBA" id="ARBA00022723"/>
    </source>
</evidence>
<dbReference type="InterPro" id="IPR018110">
    <property type="entry name" value="Mandel_Rmase/mucon_lact_enz_CS"/>
</dbReference>
<feature type="active site" description="Proton acceptor; specific for (S)-substrate epimerization" evidence="5">
    <location>
        <position position="246"/>
    </location>
</feature>
<dbReference type="GO" id="GO:0006518">
    <property type="term" value="P:peptide metabolic process"/>
    <property type="evidence" value="ECO:0007669"/>
    <property type="project" value="UniProtKB-ARBA"/>
</dbReference>
<keyword evidence="2 6" id="KW-0479">Metal-binding</keyword>
<dbReference type="InterPro" id="IPR013342">
    <property type="entry name" value="Mandelate_racemase_C"/>
</dbReference>
<dbReference type="GO" id="GO:0009063">
    <property type="term" value="P:amino acid catabolic process"/>
    <property type="evidence" value="ECO:0007669"/>
    <property type="project" value="InterPro"/>
</dbReference>
<proteinExistence type="inferred from homology"/>
<feature type="binding site" evidence="6">
    <location>
        <position position="175"/>
    </location>
    <ligand>
        <name>Mg(2+)</name>
        <dbReference type="ChEBI" id="CHEBI:18420"/>
    </ligand>
</feature>
<dbReference type="EMBL" id="BSFE01000009">
    <property type="protein sequence ID" value="GLK53263.1"/>
    <property type="molecule type" value="Genomic_DNA"/>
</dbReference>
<comment type="similarity">
    <text evidence="1 7">Belongs to the mandelate racemase/muconate lactonizing enzyme family.</text>
</comment>
<feature type="domain" description="Mandelate racemase/muconate lactonizing enzyme C-terminal" evidence="8">
    <location>
        <begin position="131"/>
        <end position="222"/>
    </location>
</feature>
<evidence type="ECO:0000256" key="5">
    <source>
        <dbReference type="PIRSR" id="PIRSR634603-1"/>
    </source>
</evidence>
<dbReference type="InterPro" id="IPR013341">
    <property type="entry name" value="Mandelate_racemase_N_dom"/>
</dbReference>
<keyword evidence="10" id="KW-1185">Reference proteome</keyword>
<evidence type="ECO:0000313" key="10">
    <source>
        <dbReference type="Proteomes" id="UP001143486"/>
    </source>
</evidence>
<keyword evidence="3 6" id="KW-0460">Magnesium</keyword>
<dbReference type="PANTHER" id="PTHR48073:SF2">
    <property type="entry name" value="O-SUCCINYLBENZOATE SYNTHASE"/>
    <property type="match status" value="1"/>
</dbReference>
<evidence type="ECO:0000259" key="8">
    <source>
        <dbReference type="SMART" id="SM00922"/>
    </source>
</evidence>
<dbReference type="GO" id="GO:0016855">
    <property type="term" value="F:racemase and epimerase activity, acting on amino acids and derivatives"/>
    <property type="evidence" value="ECO:0007669"/>
    <property type="project" value="UniProtKB-UniRule"/>
</dbReference>
<dbReference type="InterPro" id="IPR029065">
    <property type="entry name" value="Enolase_C-like"/>
</dbReference>
<dbReference type="Gene3D" id="3.20.20.120">
    <property type="entry name" value="Enolase-like C-terminal domain"/>
    <property type="match status" value="1"/>
</dbReference>
<dbReference type="SUPFAM" id="SSF54826">
    <property type="entry name" value="Enolase N-terminal domain-like"/>
    <property type="match status" value="1"/>
</dbReference>
<protein>
    <recommendedName>
        <fullName evidence="7">Dipeptide epimerase</fullName>
        <ecNumber evidence="7">5.1.1.-</ecNumber>
    </recommendedName>
</protein>
<dbReference type="CDD" id="cd03319">
    <property type="entry name" value="L-Ala-DL-Glu_epimerase"/>
    <property type="match status" value="1"/>
</dbReference>
<dbReference type="PROSITE" id="PS00909">
    <property type="entry name" value="MR_MLE_2"/>
    <property type="match status" value="1"/>
</dbReference>
<dbReference type="Proteomes" id="UP001143486">
    <property type="component" value="Unassembled WGS sequence"/>
</dbReference>
<evidence type="ECO:0000256" key="1">
    <source>
        <dbReference type="ARBA" id="ARBA00008031"/>
    </source>
</evidence>
<dbReference type="SMART" id="SM00922">
    <property type="entry name" value="MR_MLE"/>
    <property type="match status" value="1"/>
</dbReference>
<dbReference type="NCBIfam" id="NF042940">
    <property type="entry name" value="racemase_DgcA"/>
    <property type="match status" value="1"/>
</dbReference>
<organism evidence="9 10">
    <name type="scientific">Maricaulis virginensis</name>
    <dbReference type="NCBI Taxonomy" id="144022"/>
    <lineage>
        <taxon>Bacteria</taxon>
        <taxon>Pseudomonadati</taxon>
        <taxon>Pseudomonadota</taxon>
        <taxon>Alphaproteobacteria</taxon>
        <taxon>Maricaulales</taxon>
        <taxon>Maricaulaceae</taxon>
        <taxon>Maricaulis</taxon>
    </lineage>
</organism>
<evidence type="ECO:0000256" key="4">
    <source>
        <dbReference type="ARBA" id="ARBA00023235"/>
    </source>
</evidence>
<dbReference type="Pfam" id="PF13378">
    <property type="entry name" value="MR_MLE_C"/>
    <property type="match status" value="1"/>
</dbReference>
<comment type="caution">
    <text evidence="9">The sequence shown here is derived from an EMBL/GenBank/DDBJ whole genome shotgun (WGS) entry which is preliminary data.</text>
</comment>
<dbReference type="InterPro" id="IPR036849">
    <property type="entry name" value="Enolase-like_C_sf"/>
</dbReference>
<reference evidence="9" key="1">
    <citation type="journal article" date="2014" name="Int. J. Syst. Evol. Microbiol.">
        <title>Complete genome sequence of Corynebacterium casei LMG S-19264T (=DSM 44701T), isolated from a smear-ripened cheese.</title>
        <authorList>
            <consortium name="US DOE Joint Genome Institute (JGI-PGF)"/>
            <person name="Walter F."/>
            <person name="Albersmeier A."/>
            <person name="Kalinowski J."/>
            <person name="Ruckert C."/>
        </authorList>
    </citation>
    <scope>NUCLEOTIDE SEQUENCE</scope>
    <source>
        <strain evidence="9">VKM B-1513</strain>
    </source>
</reference>
<feature type="binding site" evidence="6">
    <location>
        <position position="224"/>
    </location>
    <ligand>
        <name>Mg(2+)</name>
        <dbReference type="ChEBI" id="CHEBI:18420"/>
    </ligand>
</feature>
<reference evidence="9" key="2">
    <citation type="submission" date="2023-01" db="EMBL/GenBank/DDBJ databases">
        <authorList>
            <person name="Sun Q."/>
            <person name="Evtushenko L."/>
        </authorList>
    </citation>
    <scope>NUCLEOTIDE SEQUENCE</scope>
    <source>
        <strain evidence="9">VKM B-1513</strain>
    </source>
</reference>
<dbReference type="SUPFAM" id="SSF51604">
    <property type="entry name" value="Enolase C-terminal domain-like"/>
    <property type="match status" value="1"/>
</dbReference>
<dbReference type="SFLD" id="SFLDS00001">
    <property type="entry name" value="Enolase"/>
    <property type="match status" value="1"/>
</dbReference>
<dbReference type="SFLD" id="SFLDG00180">
    <property type="entry name" value="muconate_cycloisomerase"/>
    <property type="match status" value="1"/>
</dbReference>
<accession>A0A9W6MPJ3</accession>
<dbReference type="SFLD" id="SFLDF00010">
    <property type="entry name" value="dipeptide_epimerase"/>
    <property type="match status" value="1"/>
</dbReference>
<evidence type="ECO:0000256" key="3">
    <source>
        <dbReference type="ARBA" id="ARBA00022842"/>
    </source>
</evidence>
<dbReference type="GO" id="GO:0000287">
    <property type="term" value="F:magnesium ion binding"/>
    <property type="evidence" value="ECO:0007669"/>
    <property type="project" value="UniProtKB-ARBA"/>
</dbReference>
<gene>
    <name evidence="9" type="ORF">GCM10017621_27710</name>
</gene>
<dbReference type="InterPro" id="IPR029017">
    <property type="entry name" value="Enolase-like_N"/>
</dbReference>